<gene>
    <name evidence="2" type="ORF">KAM621c_23960</name>
</gene>
<keyword evidence="1" id="KW-0472">Membrane</keyword>
<feature type="transmembrane region" description="Helical" evidence="1">
    <location>
        <begin position="20"/>
        <end position="39"/>
    </location>
</feature>
<dbReference type="AlphaFoldDB" id="A0AAD1L4J9"/>
<protein>
    <recommendedName>
        <fullName evidence="4">DUF4282 domain-containing protein</fullName>
    </recommendedName>
</protein>
<evidence type="ECO:0000256" key="1">
    <source>
        <dbReference type="SAM" id="Phobius"/>
    </source>
</evidence>
<evidence type="ECO:0000313" key="3">
    <source>
        <dbReference type="Proteomes" id="UP001058317"/>
    </source>
</evidence>
<dbReference type="EMBL" id="AP026382">
    <property type="protein sequence ID" value="BDN97291.1"/>
    <property type="molecule type" value="Genomic_DNA"/>
</dbReference>
<dbReference type="RefSeq" id="WP_326978151.1">
    <property type="nucleotide sequence ID" value="NZ_AP026382.1"/>
</dbReference>
<accession>A0AAD1L4J9</accession>
<organism evidence="2 3">
    <name type="scientific">Citrobacter braakii</name>
    <dbReference type="NCBI Taxonomy" id="57706"/>
    <lineage>
        <taxon>Bacteria</taxon>
        <taxon>Pseudomonadati</taxon>
        <taxon>Pseudomonadota</taxon>
        <taxon>Gammaproteobacteria</taxon>
        <taxon>Enterobacterales</taxon>
        <taxon>Enterobacteriaceae</taxon>
        <taxon>Citrobacter</taxon>
        <taxon>Citrobacter freundii complex</taxon>
    </lineage>
</organism>
<reference evidence="2" key="1">
    <citation type="submission" date="2022-07" db="EMBL/GenBank/DDBJ databases">
        <title>Complete genome sequence of carbapenem-resistant Citrobacter spp. in Japan.</title>
        <authorList>
            <person name="Maehana S."/>
            <person name="Suzuki M."/>
            <person name="Kitasato H."/>
        </authorList>
    </citation>
    <scope>NUCLEOTIDE SEQUENCE</scope>
    <source>
        <strain evidence="2">KAM621</strain>
    </source>
</reference>
<evidence type="ECO:0000313" key="2">
    <source>
        <dbReference type="EMBL" id="BDN97291.1"/>
    </source>
</evidence>
<evidence type="ECO:0008006" key="4">
    <source>
        <dbReference type="Google" id="ProtNLM"/>
    </source>
</evidence>
<sequence length="85" mass="9433">MADGDFKKFATFTSLITPQLVTVSYWLISLLIIAGGTWLGTAGSIASMIIALVVVRICFELVMISFKNNEYLRRICEALEAKTKE</sequence>
<name>A0AAD1L4J9_CITBR</name>
<keyword evidence="1" id="KW-1133">Transmembrane helix</keyword>
<proteinExistence type="predicted"/>
<feature type="transmembrane region" description="Helical" evidence="1">
    <location>
        <begin position="45"/>
        <end position="64"/>
    </location>
</feature>
<dbReference type="Proteomes" id="UP001058317">
    <property type="component" value="Chromosome"/>
</dbReference>
<keyword evidence="1" id="KW-0812">Transmembrane</keyword>